<dbReference type="InterPro" id="IPR051453">
    <property type="entry name" value="MBL_Glyoxalase_II"/>
</dbReference>
<reference evidence="3 4" key="1">
    <citation type="submission" date="2024-09" db="EMBL/GenBank/DDBJ databases">
        <authorList>
            <person name="Sun Q."/>
            <person name="Mori K."/>
        </authorList>
    </citation>
    <scope>NUCLEOTIDE SEQUENCE [LARGE SCALE GENOMIC DNA]</scope>
    <source>
        <strain evidence="3 4">NCAIM B.02604</strain>
    </source>
</reference>
<feature type="region of interest" description="Disordered" evidence="1">
    <location>
        <begin position="205"/>
        <end position="230"/>
    </location>
</feature>
<dbReference type="Proteomes" id="UP001589862">
    <property type="component" value="Unassembled WGS sequence"/>
</dbReference>
<dbReference type="PANTHER" id="PTHR46233:SF1">
    <property type="entry name" value="CONSERVED PROTEIN"/>
    <property type="match status" value="1"/>
</dbReference>
<dbReference type="InterPro" id="IPR036866">
    <property type="entry name" value="RibonucZ/Hydroxyglut_hydro"/>
</dbReference>
<dbReference type="Gene3D" id="3.60.15.10">
    <property type="entry name" value="Ribonuclease Z/Hydroxyacylglutathione hydrolase-like"/>
    <property type="match status" value="1"/>
</dbReference>
<organism evidence="3 4">
    <name type="scientific">Micrococcoides hystricis</name>
    <dbReference type="NCBI Taxonomy" id="1572761"/>
    <lineage>
        <taxon>Bacteria</taxon>
        <taxon>Bacillati</taxon>
        <taxon>Actinomycetota</taxon>
        <taxon>Actinomycetes</taxon>
        <taxon>Micrococcales</taxon>
        <taxon>Micrococcaceae</taxon>
        <taxon>Micrococcoides</taxon>
    </lineage>
</organism>
<gene>
    <name evidence="3" type="ORF">ACFFFR_00875</name>
</gene>
<proteinExistence type="predicted"/>
<dbReference type="EMBL" id="JBHLUB010000001">
    <property type="protein sequence ID" value="MFC0580941.1"/>
    <property type="molecule type" value="Genomic_DNA"/>
</dbReference>
<protein>
    <submittedName>
        <fullName evidence="3">MBL fold metallo-hydrolase</fullName>
    </submittedName>
</protein>
<dbReference type="CDD" id="cd06262">
    <property type="entry name" value="metallo-hydrolase-like_MBL-fold"/>
    <property type="match status" value="1"/>
</dbReference>
<comment type="caution">
    <text evidence="3">The sequence shown here is derived from an EMBL/GenBank/DDBJ whole genome shotgun (WGS) entry which is preliminary data.</text>
</comment>
<evidence type="ECO:0000259" key="2">
    <source>
        <dbReference type="SMART" id="SM00849"/>
    </source>
</evidence>
<sequence length="230" mass="24830">MSTPESQVIYSSNAVVIRRLVVSEMSNNIYLLTSKPTGAQVLIDAADNASAISAMLETAADQDVDPGVEAAGVVAIITTHSHWDHVRALAEMKEATGARTYASVEDAPEIPVPTEEHLEHGQEAVFGDIPLRVIALRGHTPGSLALVYAPESERDGRDDAPIIFSADSLFPGGVGNTWNDSTRFNQLLDDVESRLFDVYPDASPVYPGHGDPTTIGAERPSLPQWRERGW</sequence>
<dbReference type="SMART" id="SM00849">
    <property type="entry name" value="Lactamase_B"/>
    <property type="match status" value="1"/>
</dbReference>
<evidence type="ECO:0000313" key="4">
    <source>
        <dbReference type="Proteomes" id="UP001589862"/>
    </source>
</evidence>
<dbReference type="RefSeq" id="WP_377457375.1">
    <property type="nucleotide sequence ID" value="NZ_JBHLUB010000001.1"/>
</dbReference>
<accession>A0ABV6P8J3</accession>
<feature type="domain" description="Metallo-beta-lactamase" evidence="2">
    <location>
        <begin position="26"/>
        <end position="209"/>
    </location>
</feature>
<evidence type="ECO:0000313" key="3">
    <source>
        <dbReference type="EMBL" id="MFC0580941.1"/>
    </source>
</evidence>
<dbReference type="SUPFAM" id="SSF56281">
    <property type="entry name" value="Metallo-hydrolase/oxidoreductase"/>
    <property type="match status" value="1"/>
</dbReference>
<keyword evidence="4" id="KW-1185">Reference proteome</keyword>
<evidence type="ECO:0000256" key="1">
    <source>
        <dbReference type="SAM" id="MobiDB-lite"/>
    </source>
</evidence>
<dbReference type="PANTHER" id="PTHR46233">
    <property type="entry name" value="HYDROXYACYLGLUTATHIONE HYDROLASE GLOC"/>
    <property type="match status" value="1"/>
</dbReference>
<dbReference type="InterPro" id="IPR001279">
    <property type="entry name" value="Metallo-B-lactamas"/>
</dbReference>
<dbReference type="Pfam" id="PF00753">
    <property type="entry name" value="Lactamase_B"/>
    <property type="match status" value="1"/>
</dbReference>
<name>A0ABV6P8J3_9MICC</name>